<protein>
    <submittedName>
        <fullName evidence="1">Uncharacterized protein</fullName>
    </submittedName>
</protein>
<organism evidence="1 2">
    <name type="scientific">Desulfosporosinus acididurans</name>
    <dbReference type="NCBI Taxonomy" id="476652"/>
    <lineage>
        <taxon>Bacteria</taxon>
        <taxon>Bacillati</taxon>
        <taxon>Bacillota</taxon>
        <taxon>Clostridia</taxon>
        <taxon>Eubacteriales</taxon>
        <taxon>Desulfitobacteriaceae</taxon>
        <taxon>Desulfosporosinus</taxon>
    </lineage>
</organism>
<evidence type="ECO:0000313" key="1">
    <source>
        <dbReference type="EMBL" id="KLU65850.1"/>
    </source>
</evidence>
<comment type="caution">
    <text evidence="1">The sequence shown here is derived from an EMBL/GenBank/DDBJ whole genome shotgun (WGS) entry which is preliminary data.</text>
</comment>
<name>A0A0J1FQR7_9FIRM</name>
<reference evidence="1 2" key="1">
    <citation type="submission" date="2015-06" db="EMBL/GenBank/DDBJ databases">
        <title>Draft genome of the moderately acidophilic sulfate reducer Candidatus Desulfosporosinus acididurans strain M1.</title>
        <authorList>
            <person name="Poehlein A."/>
            <person name="Petzsch P."/>
            <person name="Johnson B.D."/>
            <person name="Schloemann M."/>
            <person name="Daniel R."/>
            <person name="Muehling M."/>
        </authorList>
    </citation>
    <scope>NUCLEOTIDE SEQUENCE [LARGE SCALE GENOMIC DNA]</scope>
    <source>
        <strain evidence="1 2">M1</strain>
    </source>
</reference>
<dbReference type="PATRIC" id="fig|476652.3.peg.2591"/>
<sequence>MENHGPYSSVENPQNTIKVKDSHLSPDSQALLNNSCNTIADVDQSLKQLIEGLKQIKQPTEVIFMVITFQCWGTTIASIEKRDLLKVITRIKIILRCTVFPL</sequence>
<dbReference type="Proteomes" id="UP000036356">
    <property type="component" value="Unassembled WGS sequence"/>
</dbReference>
<dbReference type="STRING" id="476652.DEAC_c24800"/>
<proteinExistence type="predicted"/>
<accession>A0A0J1FQR7</accession>
<gene>
    <name evidence="1" type="ORF">DEAC_c24800</name>
</gene>
<keyword evidence="2" id="KW-1185">Reference proteome</keyword>
<dbReference type="AlphaFoldDB" id="A0A0J1FQR7"/>
<dbReference type="EMBL" id="LDZY01000007">
    <property type="protein sequence ID" value="KLU65850.1"/>
    <property type="molecule type" value="Genomic_DNA"/>
</dbReference>
<evidence type="ECO:0000313" key="2">
    <source>
        <dbReference type="Proteomes" id="UP000036356"/>
    </source>
</evidence>